<feature type="active site" description="Cysteine sulfenic acid (-SOH) intermediate; for peroxidase activity" evidence="3">
    <location>
        <position position="49"/>
    </location>
</feature>
<dbReference type="GO" id="GO:0016209">
    <property type="term" value="F:antioxidant activity"/>
    <property type="evidence" value="ECO:0007669"/>
    <property type="project" value="InterPro"/>
</dbReference>
<dbReference type="AlphaFoldDB" id="A0A6J4IUD4"/>
<dbReference type="Gene3D" id="3.40.30.10">
    <property type="entry name" value="Glutaredoxin"/>
    <property type="match status" value="1"/>
</dbReference>
<dbReference type="InterPro" id="IPR000866">
    <property type="entry name" value="AhpC/TSA"/>
</dbReference>
<protein>
    <submittedName>
        <fullName evidence="5">Alkyl hydroperoxide reductase subunit C-like protein</fullName>
    </submittedName>
</protein>
<sequence>MALSIGTKAPDFTLSTKTADGPKQITLSDQFGKGNTVLLFFPMAFTGTCTTEMCSVSEDTSAYSSLNATVYGISGDNPFAQEAWAQKEKITLPLLSDYEHQVARAYDVAYDSFLPQIGLPMGGVPKRAAFIIDREGVIQYVESLEDAREIPDFDKVKAKLAELK</sequence>
<keyword evidence="1" id="KW-0560">Oxidoreductase</keyword>
<dbReference type="PROSITE" id="PS51352">
    <property type="entry name" value="THIOREDOXIN_2"/>
    <property type="match status" value="1"/>
</dbReference>
<dbReference type="PIRSF" id="PIRSF000239">
    <property type="entry name" value="AHPC"/>
    <property type="match status" value="1"/>
</dbReference>
<dbReference type="PANTHER" id="PTHR43110:SF1">
    <property type="entry name" value="THIOL PEROXIDASE"/>
    <property type="match status" value="1"/>
</dbReference>
<organism evidence="5">
    <name type="scientific">uncultured Chthoniobacterales bacterium</name>
    <dbReference type="NCBI Taxonomy" id="1836801"/>
    <lineage>
        <taxon>Bacteria</taxon>
        <taxon>Pseudomonadati</taxon>
        <taxon>Verrucomicrobiota</taxon>
        <taxon>Spartobacteria</taxon>
        <taxon>Chthoniobacterales</taxon>
        <taxon>environmental samples</taxon>
    </lineage>
</organism>
<evidence type="ECO:0000256" key="2">
    <source>
        <dbReference type="ARBA" id="ARBA00023284"/>
    </source>
</evidence>
<dbReference type="PANTHER" id="PTHR43110">
    <property type="entry name" value="THIOL PEROXIDASE"/>
    <property type="match status" value="1"/>
</dbReference>
<keyword evidence="2" id="KW-0676">Redox-active center</keyword>
<accession>A0A6J4IUD4</accession>
<dbReference type="GO" id="GO:0016491">
    <property type="term" value="F:oxidoreductase activity"/>
    <property type="evidence" value="ECO:0007669"/>
    <property type="project" value="UniProtKB-KW"/>
</dbReference>
<dbReference type="InterPro" id="IPR050455">
    <property type="entry name" value="Tpx_Peroxidase_subfamily"/>
</dbReference>
<gene>
    <name evidence="5" type="ORF">AVDCRST_MAG42-2802</name>
</gene>
<evidence type="ECO:0000259" key="4">
    <source>
        <dbReference type="PROSITE" id="PS51352"/>
    </source>
</evidence>
<reference evidence="5" key="1">
    <citation type="submission" date="2020-02" db="EMBL/GenBank/DDBJ databases">
        <authorList>
            <person name="Meier V. D."/>
        </authorList>
    </citation>
    <scope>NUCLEOTIDE SEQUENCE</scope>
    <source>
        <strain evidence="5">AVDCRST_MAG42</strain>
    </source>
</reference>
<dbReference type="Pfam" id="PF00578">
    <property type="entry name" value="AhpC-TSA"/>
    <property type="match status" value="1"/>
</dbReference>
<evidence type="ECO:0000256" key="1">
    <source>
        <dbReference type="ARBA" id="ARBA00023002"/>
    </source>
</evidence>
<dbReference type="InterPro" id="IPR024706">
    <property type="entry name" value="Peroxiredoxin_AhpC-typ"/>
</dbReference>
<dbReference type="EMBL" id="CADCTA010000098">
    <property type="protein sequence ID" value="CAA9262229.1"/>
    <property type="molecule type" value="Genomic_DNA"/>
</dbReference>
<evidence type="ECO:0000313" key="5">
    <source>
        <dbReference type="EMBL" id="CAA9262229.1"/>
    </source>
</evidence>
<name>A0A6J4IUD4_9BACT</name>
<evidence type="ECO:0000256" key="3">
    <source>
        <dbReference type="PIRSR" id="PIRSR000239-1"/>
    </source>
</evidence>
<dbReference type="SUPFAM" id="SSF52833">
    <property type="entry name" value="Thioredoxin-like"/>
    <property type="match status" value="1"/>
</dbReference>
<feature type="domain" description="Thioredoxin" evidence="4">
    <location>
        <begin position="3"/>
        <end position="164"/>
    </location>
</feature>
<proteinExistence type="predicted"/>
<dbReference type="InterPro" id="IPR036249">
    <property type="entry name" value="Thioredoxin-like_sf"/>
</dbReference>
<dbReference type="InterPro" id="IPR013766">
    <property type="entry name" value="Thioredoxin_domain"/>
</dbReference>